<proteinExistence type="predicted"/>
<organism evidence="1 2">
    <name type="scientific">Pseudomonas syringae pv. aptata</name>
    <dbReference type="NCBI Taxonomy" id="83167"/>
    <lineage>
        <taxon>Bacteria</taxon>
        <taxon>Pseudomonadati</taxon>
        <taxon>Pseudomonadota</taxon>
        <taxon>Gammaproteobacteria</taxon>
        <taxon>Pseudomonadales</taxon>
        <taxon>Pseudomonadaceae</taxon>
        <taxon>Pseudomonas</taxon>
        <taxon>Pseudomonas syringae</taxon>
    </lineage>
</organism>
<evidence type="ECO:0000313" key="1">
    <source>
        <dbReference type="EMBL" id="RMU72480.1"/>
    </source>
</evidence>
<accession>A0A3M5WPK2</accession>
<gene>
    <name evidence="1" type="ORF">ALP24_00183</name>
</gene>
<evidence type="ECO:0000313" key="2">
    <source>
        <dbReference type="Proteomes" id="UP000274315"/>
    </source>
</evidence>
<dbReference type="EMBL" id="RBUF01000415">
    <property type="protein sequence ID" value="RMU72480.1"/>
    <property type="molecule type" value="Genomic_DNA"/>
</dbReference>
<comment type="caution">
    <text evidence="1">The sequence shown here is derived from an EMBL/GenBank/DDBJ whole genome shotgun (WGS) entry which is preliminary data.</text>
</comment>
<reference evidence="1 2" key="1">
    <citation type="submission" date="2018-08" db="EMBL/GenBank/DDBJ databases">
        <title>Recombination of ecologically and evolutionarily significant loci maintains genetic cohesion in the Pseudomonas syringae species complex.</title>
        <authorList>
            <person name="Dillon M."/>
            <person name="Thakur S."/>
            <person name="Almeida R.N.D."/>
            <person name="Weir B.S."/>
            <person name="Guttman D.S."/>
        </authorList>
    </citation>
    <scope>NUCLEOTIDE SEQUENCE [LARGE SCALE GENOMIC DNA]</scope>
    <source>
        <strain evidence="1 2">ICMP 11935</strain>
    </source>
</reference>
<dbReference type="Proteomes" id="UP000274315">
    <property type="component" value="Unassembled WGS sequence"/>
</dbReference>
<name>A0A3M5WPK2_PSEAP</name>
<sequence length="65" mass="7596">MAAQHVVPVKRCGKRKTLLAELLRIEVIHELPEHELTCGCRKHFIGKQLDIVRMQIREIKNIRKA</sequence>
<dbReference type="AlphaFoldDB" id="A0A3M5WPK2"/>
<protein>
    <submittedName>
        <fullName evidence="1">ISPsy5, transposase</fullName>
    </submittedName>
</protein>